<dbReference type="Pfam" id="PF04909">
    <property type="entry name" value="Amidohydro_2"/>
    <property type="match status" value="1"/>
</dbReference>
<keyword evidence="4" id="KW-1185">Reference proteome</keyword>
<dbReference type="RefSeq" id="WP_146899410.1">
    <property type="nucleotide sequence ID" value="NZ_BAAARM010000001.1"/>
</dbReference>
<dbReference type="OrthoDB" id="5450317at2"/>
<gene>
    <name evidence="3" type="ORF">CAE01nite_05110</name>
</gene>
<keyword evidence="3" id="KW-0378">Hydrolase</keyword>
<dbReference type="SUPFAM" id="SSF51556">
    <property type="entry name" value="Metallo-dependent hydrolases"/>
    <property type="match status" value="1"/>
</dbReference>
<comment type="caution">
    <text evidence="3">The sequence shown here is derived from an EMBL/GenBank/DDBJ whole genome shotgun (WGS) entry which is preliminary data.</text>
</comment>
<proteinExistence type="inferred from homology"/>
<dbReference type="PANTHER" id="PTHR43569">
    <property type="entry name" value="AMIDOHYDROLASE"/>
    <property type="match status" value="1"/>
</dbReference>
<dbReference type="InterPro" id="IPR032466">
    <property type="entry name" value="Metal_Hydrolase"/>
</dbReference>
<name>A0A512D8I8_9CELL</name>
<dbReference type="InterPro" id="IPR052350">
    <property type="entry name" value="Metallo-dep_Lactonases"/>
</dbReference>
<reference evidence="3 4" key="1">
    <citation type="submission" date="2019-07" db="EMBL/GenBank/DDBJ databases">
        <title>Whole genome shotgun sequence of Cellulomonas aerilata NBRC 106308.</title>
        <authorList>
            <person name="Hosoyama A."/>
            <person name="Uohara A."/>
            <person name="Ohji S."/>
            <person name="Ichikawa N."/>
        </authorList>
    </citation>
    <scope>NUCLEOTIDE SEQUENCE [LARGE SCALE GENOMIC DNA]</scope>
    <source>
        <strain evidence="3 4">NBRC 106308</strain>
    </source>
</reference>
<evidence type="ECO:0000259" key="2">
    <source>
        <dbReference type="Pfam" id="PF04909"/>
    </source>
</evidence>
<protein>
    <submittedName>
        <fullName evidence="3">Amidohydrolase</fullName>
    </submittedName>
</protein>
<dbReference type="PANTHER" id="PTHR43569:SF2">
    <property type="entry name" value="AMIDOHYDROLASE-RELATED DOMAIN-CONTAINING PROTEIN"/>
    <property type="match status" value="1"/>
</dbReference>
<evidence type="ECO:0000313" key="4">
    <source>
        <dbReference type="Proteomes" id="UP000321181"/>
    </source>
</evidence>
<dbReference type="EMBL" id="BJYY01000001">
    <property type="protein sequence ID" value="GEO32786.1"/>
    <property type="molecule type" value="Genomic_DNA"/>
</dbReference>
<comment type="similarity">
    <text evidence="1">Belongs to the metallo-dependent hydrolases superfamily.</text>
</comment>
<evidence type="ECO:0000313" key="3">
    <source>
        <dbReference type="EMBL" id="GEO32786.1"/>
    </source>
</evidence>
<dbReference type="AlphaFoldDB" id="A0A512D8I8"/>
<dbReference type="GO" id="GO:0016787">
    <property type="term" value="F:hydrolase activity"/>
    <property type="evidence" value="ECO:0007669"/>
    <property type="project" value="UniProtKB-KW"/>
</dbReference>
<dbReference type="Gene3D" id="3.20.20.140">
    <property type="entry name" value="Metal-dependent hydrolases"/>
    <property type="match status" value="1"/>
</dbReference>
<organism evidence="3 4">
    <name type="scientific">Cellulomonas aerilata</name>
    <dbReference type="NCBI Taxonomy" id="515326"/>
    <lineage>
        <taxon>Bacteria</taxon>
        <taxon>Bacillati</taxon>
        <taxon>Actinomycetota</taxon>
        <taxon>Actinomycetes</taxon>
        <taxon>Micrococcales</taxon>
        <taxon>Cellulomonadaceae</taxon>
        <taxon>Cellulomonas</taxon>
    </lineage>
</organism>
<dbReference type="InterPro" id="IPR006680">
    <property type="entry name" value="Amidohydro-rel"/>
</dbReference>
<dbReference type="Proteomes" id="UP000321181">
    <property type="component" value="Unassembled WGS sequence"/>
</dbReference>
<feature type="domain" description="Amidohydrolase-related" evidence="2">
    <location>
        <begin position="10"/>
        <end position="285"/>
    </location>
</feature>
<evidence type="ECO:0000256" key="1">
    <source>
        <dbReference type="ARBA" id="ARBA00038310"/>
    </source>
</evidence>
<accession>A0A512D8I8</accession>
<sequence>MTESGRHRTVDAHQHFWEVAAEEQSWRTSAHASIDRDYGPDDLAPELAAAGVDATVLMQSVDSAQENDRLAAYAAATPTVAGVVGWLPMQDADAARRELDRAGDATWCGVRCLVARDPMEWLSSPASLALFREVASRDMAWDVVPVTAEQVEAVVRLAQAVPELRVVVDHLARPPLDTGGRQPWADLVSRLAACPGVALKVSVGIDALTAWPSWQPQALRPYVAHALESFGPDRLMLASNWPVVLLRATYGQAWSDLRGALAEAGASDDDLALVEGGTADRWYGLTARAAAHPGAPA</sequence>